<sequence length="20" mass="2150">MVDKKFVNSGIPTLDASNLT</sequence>
<proteinExistence type="predicted"/>
<feature type="region of interest" description="Disordered" evidence="1">
    <location>
        <begin position="1"/>
        <end position="20"/>
    </location>
</feature>
<dbReference type="AlphaFoldDB" id="F2QC02"/>
<evidence type="ECO:0000256" key="1">
    <source>
        <dbReference type="SAM" id="MobiDB-lite"/>
    </source>
</evidence>
<evidence type="ECO:0000313" key="3">
    <source>
        <dbReference type="Proteomes" id="UP000008131"/>
    </source>
</evidence>
<dbReference type="EMBL" id="FR720602">
    <property type="protein sequence ID" value="CBZ00170.1"/>
    <property type="molecule type" value="Genomic_DNA"/>
</dbReference>
<dbReference type="Proteomes" id="UP000008131">
    <property type="component" value="Chromosome"/>
</dbReference>
<organism evidence="2 3">
    <name type="scientific">Streptococcus oralis (strain Uo5)</name>
    <dbReference type="NCBI Taxonomy" id="927666"/>
    <lineage>
        <taxon>Bacteria</taxon>
        <taxon>Bacillati</taxon>
        <taxon>Bacillota</taxon>
        <taxon>Bacilli</taxon>
        <taxon>Lactobacillales</taxon>
        <taxon>Streptococcaceae</taxon>
        <taxon>Streptococcus</taxon>
    </lineage>
</organism>
<accession>F2QC02</accession>
<reference evidence="2 3" key="1">
    <citation type="journal article" date="2011" name="J. Bacteriol.">
        <title>Genome of Streptococcus oralis strain Uo5.</title>
        <authorList>
            <person name="Reichmann P."/>
            <person name="Nuhn M."/>
            <person name="Denapaite D."/>
            <person name="Bruckner R."/>
            <person name="Henrich B."/>
            <person name="Maurer P."/>
            <person name="Rieger M."/>
            <person name="Klages S."/>
            <person name="Reinhard R."/>
            <person name="Hakenbeck R."/>
        </authorList>
    </citation>
    <scope>NUCLEOTIDE SEQUENCE [LARGE SCALE GENOMIC DNA]</scope>
    <source>
        <strain evidence="2 3">Uo5</strain>
    </source>
</reference>
<name>F2QC02_STROU</name>
<evidence type="ECO:0000313" key="2">
    <source>
        <dbReference type="EMBL" id="CBZ00170.1"/>
    </source>
</evidence>
<gene>
    <name evidence="2" type="ordered locus">SOR_0508</name>
</gene>
<protein>
    <submittedName>
        <fullName evidence="2">Uncharacterized protein</fullName>
    </submittedName>
</protein>
<dbReference type="HOGENOM" id="CLU_3428374_0_0_9"/>
<dbReference type="KEGG" id="sor:SOR_0508"/>